<feature type="domain" description="N-acetyltransferase" evidence="3">
    <location>
        <begin position="7"/>
        <end position="145"/>
    </location>
</feature>
<dbReference type="Gene3D" id="3.40.630.30">
    <property type="match status" value="1"/>
</dbReference>
<dbReference type="SUPFAM" id="SSF55729">
    <property type="entry name" value="Acyl-CoA N-acyltransferases (Nat)"/>
    <property type="match status" value="1"/>
</dbReference>
<dbReference type="InterPro" id="IPR000182">
    <property type="entry name" value="GNAT_dom"/>
</dbReference>
<keyword evidence="1 4" id="KW-0808">Transferase</keyword>
<name>A0ABT6JGZ6_9GAMM</name>
<dbReference type="InterPro" id="IPR016181">
    <property type="entry name" value="Acyl_CoA_acyltransferase"/>
</dbReference>
<sequence>MTADGPIQIVAVDYAGSLEALRAVREAVFVLEQQVPAELELDALDPRCRHVLARDAAGLPIGTARLAPDGRIGRMAVLRAWRGRGVGSALLQALLRLAREDGRDRVSLHAQAGAIDFYRRHGFVPVGERFMEAGIEHLAMERHLERPLAVDDRDAAVATTAAIVAAARRRLWIYSRELDPGLYDHPRVVEALRRFGTAGVAGEARILLQDAAAAQRAHAPLISLGQRLPSVFAFREVGDPVDRTYPSAFIANDAGGYYFRALGHRFDGEAGLDARARARQLADTFDAVWERARPCSELRALGL</sequence>
<evidence type="ECO:0000313" key="5">
    <source>
        <dbReference type="Proteomes" id="UP001156831"/>
    </source>
</evidence>
<evidence type="ECO:0000259" key="3">
    <source>
        <dbReference type="PROSITE" id="PS51186"/>
    </source>
</evidence>
<dbReference type="PANTHER" id="PTHR43877">
    <property type="entry name" value="AMINOALKYLPHOSPHONATE N-ACETYLTRANSFERASE-RELATED-RELATED"/>
    <property type="match status" value="1"/>
</dbReference>
<keyword evidence="5" id="KW-1185">Reference proteome</keyword>
<dbReference type="GO" id="GO:0016746">
    <property type="term" value="F:acyltransferase activity"/>
    <property type="evidence" value="ECO:0007669"/>
    <property type="project" value="UniProtKB-KW"/>
</dbReference>
<organism evidence="4 5">
    <name type="scientific">Luteimonas rhizosphaericola</name>
    <dbReference type="NCBI Taxonomy" id="3042024"/>
    <lineage>
        <taxon>Bacteria</taxon>
        <taxon>Pseudomonadati</taxon>
        <taxon>Pseudomonadota</taxon>
        <taxon>Gammaproteobacteria</taxon>
        <taxon>Lysobacterales</taxon>
        <taxon>Lysobacteraceae</taxon>
        <taxon>Luteimonas</taxon>
    </lineage>
</organism>
<keyword evidence="2 4" id="KW-0012">Acyltransferase</keyword>
<protein>
    <submittedName>
        <fullName evidence="4">GNAT family N-acetyltransferase</fullName>
        <ecNumber evidence="4">2.3.1.-</ecNumber>
    </submittedName>
</protein>
<dbReference type="InterPro" id="IPR057691">
    <property type="entry name" value="DUF7931"/>
</dbReference>
<dbReference type="EC" id="2.3.1.-" evidence="4"/>
<dbReference type="EMBL" id="JARXRN010000020">
    <property type="protein sequence ID" value="MDH5829924.1"/>
    <property type="molecule type" value="Genomic_DNA"/>
</dbReference>
<proteinExistence type="predicted"/>
<dbReference type="RefSeq" id="WP_280600328.1">
    <property type="nucleotide sequence ID" value="NZ_JARXRN010000020.1"/>
</dbReference>
<evidence type="ECO:0000256" key="1">
    <source>
        <dbReference type="ARBA" id="ARBA00022679"/>
    </source>
</evidence>
<gene>
    <name evidence="4" type="ORF">QFW80_05250</name>
</gene>
<evidence type="ECO:0000313" key="4">
    <source>
        <dbReference type="EMBL" id="MDH5829924.1"/>
    </source>
</evidence>
<evidence type="ECO:0000256" key="2">
    <source>
        <dbReference type="ARBA" id="ARBA00023315"/>
    </source>
</evidence>
<dbReference type="InterPro" id="IPR050832">
    <property type="entry name" value="Bact_Acetyltransf"/>
</dbReference>
<reference evidence="4 5" key="1">
    <citation type="submission" date="2023-04" db="EMBL/GenBank/DDBJ databases">
        <title>Luteimonas sp. M1R5S18.</title>
        <authorList>
            <person name="Sun J.-Q."/>
        </authorList>
    </citation>
    <scope>NUCLEOTIDE SEQUENCE [LARGE SCALE GENOMIC DNA]</scope>
    <source>
        <strain evidence="4 5">M1R5S18</strain>
    </source>
</reference>
<dbReference type="Proteomes" id="UP001156831">
    <property type="component" value="Unassembled WGS sequence"/>
</dbReference>
<dbReference type="PANTHER" id="PTHR43877:SF1">
    <property type="entry name" value="ACETYLTRANSFERASE"/>
    <property type="match status" value="1"/>
</dbReference>
<dbReference type="Pfam" id="PF13673">
    <property type="entry name" value="Acetyltransf_10"/>
    <property type="match status" value="1"/>
</dbReference>
<accession>A0ABT6JGZ6</accession>
<dbReference type="Pfam" id="PF25559">
    <property type="entry name" value="DUF7931"/>
    <property type="match status" value="1"/>
</dbReference>
<comment type="caution">
    <text evidence="4">The sequence shown here is derived from an EMBL/GenBank/DDBJ whole genome shotgun (WGS) entry which is preliminary data.</text>
</comment>
<dbReference type="PROSITE" id="PS51186">
    <property type="entry name" value="GNAT"/>
    <property type="match status" value="1"/>
</dbReference>